<keyword evidence="2" id="KW-1185">Reference proteome</keyword>
<dbReference type="InterPro" id="IPR042278">
    <property type="entry name" value="Mfa-like_1_N"/>
</dbReference>
<evidence type="ECO:0000313" key="2">
    <source>
        <dbReference type="Proteomes" id="UP000006044"/>
    </source>
</evidence>
<accession>K0X0E8</accession>
<dbReference type="CDD" id="cd13120">
    <property type="entry name" value="BF2867_like_N"/>
    <property type="match status" value="1"/>
</dbReference>
<organism evidence="1 2">
    <name type="scientific">Barnesiella intestinihominis YIT 11860</name>
    <dbReference type="NCBI Taxonomy" id="742726"/>
    <lineage>
        <taxon>Bacteria</taxon>
        <taxon>Pseudomonadati</taxon>
        <taxon>Bacteroidota</taxon>
        <taxon>Bacteroidia</taxon>
        <taxon>Bacteroidales</taxon>
        <taxon>Barnesiellaceae</taxon>
        <taxon>Barnesiella</taxon>
    </lineage>
</organism>
<dbReference type="PROSITE" id="PS51257">
    <property type="entry name" value="PROKAR_LIPOPROTEIN"/>
    <property type="match status" value="1"/>
</dbReference>
<dbReference type="Proteomes" id="UP000006044">
    <property type="component" value="Unassembled WGS sequence"/>
</dbReference>
<dbReference type="CDD" id="cd13121">
    <property type="entry name" value="BF2867_like_C"/>
    <property type="match status" value="1"/>
</dbReference>
<dbReference type="InterPro" id="IPR025049">
    <property type="entry name" value="Mfa-like_1"/>
</dbReference>
<dbReference type="RefSeq" id="WP_008861895.1">
    <property type="nucleotide sequence ID" value="NZ_JH815204.1"/>
</dbReference>
<dbReference type="GeneID" id="77850065"/>
<sequence>MKQYLFLATALLGLAACNETESLSGYDGQVELRFTSGIDVQTRSSHGLDTQLKDGETVHLWIDDSKNRQQTIDQENLYENILLTKEGGAAGTLSGSTPMYFPLTGNDVNIYALHTNATWFGNTYPARSLTHTVAADQRSETDGYATSDLTYAKLTGVSRSGNPTSVAVQFRHLLSKIEVILKKGVGENDFLAGITKVEILNTLPQAQFTLDKEKHAYGKNTELPDGIEITADGPVQNITIDTDITAEGATSILNEAIIVPQTIEAGTAFIKITLAAGGEFVYKMKDGGTTFESGKKYRYTITANQTAIEVSSSIHDWDEGVGDDDGIAVIPPPIGNITDRTQTQVGDLAMEDGTFVRTDDYTTLTDEQKKACVGIVFWTYSDTYPKSTLTNDKVLMADYPDCTHGLIVALKDAATGKPWQSASTTFRESVTTWQETATFDSKYTQIAPISPVDETLDSEAHKLLGYNNTMVLLAYNSDPAKILYRCQAAQSIKTFADNNITPKGCSSWYFPSLKELALLCDEDSWKYPLPSYGTTDTSNKGKINDILNALSDNDIDTEILADVYYWTSQEGYTGNSYARTNRAYCLAFSTGTISGNGLFKNQKFNVRAICAF</sequence>
<dbReference type="Gene3D" id="2.60.40.2630">
    <property type="match status" value="1"/>
</dbReference>
<evidence type="ECO:0000313" key="1">
    <source>
        <dbReference type="EMBL" id="EJZ64947.1"/>
    </source>
</evidence>
<reference evidence="1 2" key="1">
    <citation type="submission" date="2012-08" db="EMBL/GenBank/DDBJ databases">
        <title>The Genome Sequence of Barnesiella intestinihominis YIT 11860.</title>
        <authorList>
            <consortium name="The Broad Institute Genome Sequencing Platform"/>
            <person name="Earl A."/>
            <person name="Ward D."/>
            <person name="Feldgarden M."/>
            <person name="Gevers D."/>
            <person name="Morotomi M."/>
            <person name="Walker B."/>
            <person name="Young S.K."/>
            <person name="Zeng Q."/>
            <person name="Gargeya S."/>
            <person name="Fitzgerald M."/>
            <person name="Haas B."/>
            <person name="Abouelleil A."/>
            <person name="Alvarado L."/>
            <person name="Arachchi H.M."/>
            <person name="Berlin A.M."/>
            <person name="Chapman S.B."/>
            <person name="Goldberg J."/>
            <person name="Griggs A."/>
            <person name="Gujja S."/>
            <person name="Hansen M."/>
            <person name="Howarth C."/>
            <person name="Imamovic A."/>
            <person name="Larimer J."/>
            <person name="McCowen C."/>
            <person name="Montmayeur A."/>
            <person name="Murphy C."/>
            <person name="Neiman D."/>
            <person name="Pearson M."/>
            <person name="Priest M."/>
            <person name="Roberts A."/>
            <person name="Saif S."/>
            <person name="Shea T."/>
            <person name="Sisk P."/>
            <person name="Sykes S."/>
            <person name="Wortman J."/>
            <person name="Nusbaum C."/>
            <person name="Birren B."/>
        </authorList>
    </citation>
    <scope>NUCLEOTIDE SEQUENCE [LARGE SCALE GENOMIC DNA]</scope>
    <source>
        <strain evidence="1 2">YIT 11860</strain>
    </source>
</reference>
<evidence type="ECO:0008006" key="3">
    <source>
        <dbReference type="Google" id="ProtNLM"/>
    </source>
</evidence>
<protein>
    <recommendedName>
        <fullName evidence="3">Fimbrillin family protein</fullName>
    </recommendedName>
</protein>
<dbReference type="HOGENOM" id="CLU_467455_0_0_10"/>
<dbReference type="Gene3D" id="2.60.40.2620">
    <property type="entry name" value="Fimbrillin-like"/>
    <property type="match status" value="1"/>
</dbReference>
<dbReference type="eggNOG" id="ENOG5032W29">
    <property type="taxonomic scope" value="Bacteria"/>
</dbReference>
<comment type="caution">
    <text evidence="1">The sequence shown here is derived from an EMBL/GenBank/DDBJ whole genome shotgun (WGS) entry which is preliminary data.</text>
</comment>
<dbReference type="STRING" id="742726.HMPREF9448_01434"/>
<dbReference type="AlphaFoldDB" id="K0X0E8"/>
<name>K0X0E8_9BACT</name>
<proteinExistence type="predicted"/>
<dbReference type="Pfam" id="PF13149">
    <property type="entry name" value="Mfa_like_1"/>
    <property type="match status" value="1"/>
</dbReference>
<gene>
    <name evidence="1" type="ORF">HMPREF9448_01434</name>
</gene>
<dbReference type="EMBL" id="ADLE01000008">
    <property type="protein sequence ID" value="EJZ64947.1"/>
    <property type="molecule type" value="Genomic_DNA"/>
</dbReference>
<dbReference type="OrthoDB" id="1029399at2"/>